<gene>
    <name evidence="1" type="ORF">LSAA_12231</name>
</gene>
<keyword evidence="2" id="KW-1185">Reference proteome</keyword>
<proteinExistence type="predicted"/>
<dbReference type="PANTHER" id="PTHR45913">
    <property type="entry name" value="EPM2A-INTERACTING PROTEIN 1"/>
    <property type="match status" value="1"/>
</dbReference>
<organism evidence="1 2">
    <name type="scientific">Lepeophtheirus salmonis</name>
    <name type="common">Salmon louse</name>
    <name type="synonym">Caligus salmonis</name>
    <dbReference type="NCBI Taxonomy" id="72036"/>
    <lineage>
        <taxon>Eukaryota</taxon>
        <taxon>Metazoa</taxon>
        <taxon>Ecdysozoa</taxon>
        <taxon>Arthropoda</taxon>
        <taxon>Crustacea</taxon>
        <taxon>Multicrustacea</taxon>
        <taxon>Hexanauplia</taxon>
        <taxon>Copepoda</taxon>
        <taxon>Siphonostomatoida</taxon>
        <taxon>Caligidae</taxon>
        <taxon>Lepeophtheirus</taxon>
    </lineage>
</organism>
<sequence length="213" mass="24365">MIKASELVCPEKQQAFADISLMKNTIAERISELLEDLNSQLKQRVRCFIAFSVAIDESTDITDVAQLAIFIRGVHNKLTVTEEFVEFGPHNGYINSRRHFCVCRSYTKLSVSGLVTRCSIATDDAPSIIGKKAGVVTKFKTKVQVHNEGDRFWEFHWFLHQDAFCFKSLKMDHVMQGVVRTINFIRARGLNHRMFGTFFMTGTLHTACHFRVK</sequence>
<dbReference type="OrthoDB" id="6352818at2759"/>
<evidence type="ECO:0000313" key="2">
    <source>
        <dbReference type="Proteomes" id="UP000675881"/>
    </source>
</evidence>
<dbReference type="Proteomes" id="UP000675881">
    <property type="component" value="Chromosome 6"/>
</dbReference>
<accession>A0A7R8D083</accession>
<evidence type="ECO:0000313" key="1">
    <source>
        <dbReference type="EMBL" id="CAF2981266.1"/>
    </source>
</evidence>
<name>A0A7R8D083_LEPSM</name>
<protein>
    <submittedName>
        <fullName evidence="1">(salmon louse) hypothetical protein</fullName>
    </submittedName>
</protein>
<dbReference type="AlphaFoldDB" id="A0A7R8D083"/>
<dbReference type="EMBL" id="HG994585">
    <property type="protein sequence ID" value="CAF2981266.1"/>
    <property type="molecule type" value="Genomic_DNA"/>
</dbReference>
<reference evidence="1" key="1">
    <citation type="submission" date="2021-02" db="EMBL/GenBank/DDBJ databases">
        <authorList>
            <person name="Bekaert M."/>
        </authorList>
    </citation>
    <scope>NUCLEOTIDE SEQUENCE</scope>
    <source>
        <strain evidence="1">IoA-00</strain>
    </source>
</reference>
<dbReference type="PANTHER" id="PTHR45913:SF11">
    <property type="entry name" value="EPM2A-INTERACTING PROTEIN 1"/>
    <property type="match status" value="1"/>
</dbReference>